<dbReference type="PANTHER" id="PTHR43358:SF5">
    <property type="entry name" value="EXPORTED PROTEIN"/>
    <property type="match status" value="1"/>
</dbReference>
<dbReference type="SUPFAM" id="SSF53474">
    <property type="entry name" value="alpha/beta-Hydrolases"/>
    <property type="match status" value="1"/>
</dbReference>
<dbReference type="AlphaFoldDB" id="A0A143HA43"/>
<dbReference type="Proteomes" id="UP000076021">
    <property type="component" value="Chromosome"/>
</dbReference>
<dbReference type="STRING" id="241244.ATY39_03505"/>
<dbReference type="OrthoDB" id="9776685at2"/>
<dbReference type="Gene3D" id="3.40.50.1820">
    <property type="entry name" value="alpha/beta hydrolase"/>
    <property type="match status" value="1"/>
</dbReference>
<evidence type="ECO:0000313" key="3">
    <source>
        <dbReference type="EMBL" id="AMW98588.1"/>
    </source>
</evidence>
<feature type="transmembrane region" description="Helical" evidence="1">
    <location>
        <begin position="6"/>
        <end position="27"/>
    </location>
</feature>
<keyword evidence="1" id="KW-0472">Membrane</keyword>
<keyword evidence="4" id="KW-1185">Reference proteome</keyword>
<sequence>MKKKFFWIFGLVTGIFGGILSLAGYLVSSQLIYIKKKDDLFILEREKKALRYDEKWFNRVEKEDIMISSPNGYVIKGIYFKPLQTKKTMIICHGVTENKVNSVKYVRLFERLGFNTIVYDHRRHGESGGKTTSYGFYEKFDLEAVLHYIKEQLGYDSIIGVHGESMGAATTLLYAGILEDRADFYIADCPYSDFYEQLLYLMKKKTPLKSPLAIKLAAIFLRLRDGYWLKNVAPRTAIPNITKPVLFIHSLPDDFILPDMTIELYQLKKGPKMLKLFEHGAHAQSFNENPDEYEKTVHTFIEKYITNEQET</sequence>
<feature type="domain" description="AB hydrolase-1" evidence="2">
    <location>
        <begin position="88"/>
        <end position="198"/>
    </location>
</feature>
<dbReference type="InterPro" id="IPR029058">
    <property type="entry name" value="AB_hydrolase_fold"/>
</dbReference>
<dbReference type="EMBL" id="CP014806">
    <property type="protein sequence ID" value="AMW98588.1"/>
    <property type="molecule type" value="Genomic_DNA"/>
</dbReference>
<evidence type="ECO:0000313" key="4">
    <source>
        <dbReference type="Proteomes" id="UP000076021"/>
    </source>
</evidence>
<dbReference type="PANTHER" id="PTHR43358">
    <property type="entry name" value="ALPHA/BETA-HYDROLASE"/>
    <property type="match status" value="1"/>
</dbReference>
<name>A0A143HA43_9BACL</name>
<dbReference type="KEGG" id="rst:ATY39_03505"/>
<organism evidence="3 4">
    <name type="scientific">Rummeliibacillus stabekisii</name>
    <dbReference type="NCBI Taxonomy" id="241244"/>
    <lineage>
        <taxon>Bacteria</taxon>
        <taxon>Bacillati</taxon>
        <taxon>Bacillota</taxon>
        <taxon>Bacilli</taxon>
        <taxon>Bacillales</taxon>
        <taxon>Caryophanaceae</taxon>
        <taxon>Rummeliibacillus</taxon>
    </lineage>
</organism>
<keyword evidence="1" id="KW-1133">Transmembrane helix</keyword>
<keyword evidence="1" id="KW-0812">Transmembrane</keyword>
<evidence type="ECO:0000259" key="2">
    <source>
        <dbReference type="Pfam" id="PF00561"/>
    </source>
</evidence>
<accession>A0A143HA43</accession>
<evidence type="ECO:0000256" key="1">
    <source>
        <dbReference type="SAM" id="Phobius"/>
    </source>
</evidence>
<proteinExistence type="predicted"/>
<gene>
    <name evidence="3" type="ORF">ATY39_03505</name>
</gene>
<reference evidence="4" key="2">
    <citation type="submission" date="2016-03" db="EMBL/GenBank/DDBJ databases">
        <authorList>
            <person name="Ploux O."/>
        </authorList>
    </citation>
    <scope>NUCLEOTIDE SEQUENCE [LARGE SCALE GENOMIC DNA]</scope>
    <source>
        <strain evidence="4">PP9</strain>
    </source>
</reference>
<dbReference type="RefSeq" id="WP_066785891.1">
    <property type="nucleotide sequence ID" value="NZ_CP014806.1"/>
</dbReference>
<protein>
    <recommendedName>
        <fullName evidence="2">AB hydrolase-1 domain-containing protein</fullName>
    </recommendedName>
</protein>
<dbReference type="Pfam" id="PF00561">
    <property type="entry name" value="Abhydrolase_1"/>
    <property type="match status" value="1"/>
</dbReference>
<reference evidence="3 4" key="1">
    <citation type="journal article" date="2016" name="Genome Announc.">
        <title>Whole-Genome Sequence of Rummeliibacillus stabekisii Strain PP9 Isolated from Antarctic Soil.</title>
        <authorList>
            <person name="da Mota F.F."/>
            <person name="Vollu R.E."/>
            <person name="Jurelevicius D."/>
            <person name="Seldin L."/>
        </authorList>
    </citation>
    <scope>NUCLEOTIDE SEQUENCE [LARGE SCALE GENOMIC DNA]</scope>
    <source>
        <strain evidence="3 4">PP9</strain>
    </source>
</reference>
<dbReference type="InterPro" id="IPR052920">
    <property type="entry name" value="DNA-binding_regulatory"/>
</dbReference>
<dbReference type="InterPro" id="IPR000073">
    <property type="entry name" value="AB_hydrolase_1"/>
</dbReference>